<organism evidence="11 12">
    <name type="scientific">Laetiporus sulphureus 93-53</name>
    <dbReference type="NCBI Taxonomy" id="1314785"/>
    <lineage>
        <taxon>Eukaryota</taxon>
        <taxon>Fungi</taxon>
        <taxon>Dikarya</taxon>
        <taxon>Basidiomycota</taxon>
        <taxon>Agaricomycotina</taxon>
        <taxon>Agaricomycetes</taxon>
        <taxon>Polyporales</taxon>
        <taxon>Laetiporus</taxon>
    </lineage>
</organism>
<sequence>MTESNASSSQQPSKRWAHFHSALQLAIQRSAHKWTYADFTECFPLWCEEQPENAPRIFATISKHMDDSITEKCEELLKKYNVRENIDNLHAVVTEARVRKHSGGYNGPDVWRENLHPGAAVRARTIPLLEKERDRLRAELEELDKENLRLQGDMQRNVEAREQVDAETSALLDMLDEIEARWSQLPLDEVQAWTLQTAESKSSTRSL</sequence>
<name>A0A165EMM7_9APHY</name>
<dbReference type="GO" id="GO:0000444">
    <property type="term" value="C:MIS12/MIND type complex"/>
    <property type="evidence" value="ECO:0007669"/>
    <property type="project" value="InterPro"/>
</dbReference>
<evidence type="ECO:0008006" key="13">
    <source>
        <dbReference type="Google" id="ProtNLM"/>
    </source>
</evidence>
<keyword evidence="5" id="KW-0498">Mitosis</keyword>
<evidence type="ECO:0000256" key="2">
    <source>
        <dbReference type="ARBA" id="ARBA00004629"/>
    </source>
</evidence>
<proteinExistence type="predicted"/>
<feature type="coiled-coil region" evidence="10">
    <location>
        <begin position="126"/>
        <end position="153"/>
    </location>
</feature>
<comment type="subcellular location">
    <subcellularLocation>
        <location evidence="2">Chromosome</location>
        <location evidence="2">Centromere</location>
        <location evidence="2">Kinetochore</location>
    </subcellularLocation>
    <subcellularLocation>
        <location evidence="1">Nucleus</location>
    </subcellularLocation>
</comment>
<keyword evidence="10" id="KW-0175">Coiled coil</keyword>
<dbReference type="GO" id="GO:0007059">
    <property type="term" value="P:chromosome segregation"/>
    <property type="evidence" value="ECO:0007669"/>
    <property type="project" value="TreeGrafter"/>
</dbReference>
<keyword evidence="8" id="KW-0131">Cell cycle</keyword>
<evidence type="ECO:0000313" key="11">
    <source>
        <dbReference type="EMBL" id="KZT07379.1"/>
    </source>
</evidence>
<evidence type="ECO:0000256" key="6">
    <source>
        <dbReference type="ARBA" id="ARBA00022838"/>
    </source>
</evidence>
<protein>
    <recommendedName>
        <fullName evidence="13">Nnf1-domain-containing protein</fullName>
    </recommendedName>
</protein>
<evidence type="ECO:0000256" key="7">
    <source>
        <dbReference type="ARBA" id="ARBA00023242"/>
    </source>
</evidence>
<dbReference type="RefSeq" id="XP_040765119.1">
    <property type="nucleotide sequence ID" value="XM_040901189.1"/>
</dbReference>
<keyword evidence="3" id="KW-0158">Chromosome</keyword>
<dbReference type="PANTHER" id="PTHR15459:SF3">
    <property type="entry name" value="POLYAMINE-MODULATED FACTOR 1"/>
    <property type="match status" value="1"/>
</dbReference>
<dbReference type="InParanoid" id="A0A165EMM7"/>
<dbReference type="GO" id="GO:0005634">
    <property type="term" value="C:nucleus"/>
    <property type="evidence" value="ECO:0007669"/>
    <property type="project" value="UniProtKB-SubCell"/>
</dbReference>
<keyword evidence="9" id="KW-0137">Centromere</keyword>
<evidence type="ECO:0000256" key="9">
    <source>
        <dbReference type="ARBA" id="ARBA00023328"/>
    </source>
</evidence>
<dbReference type="EMBL" id="KV427619">
    <property type="protein sequence ID" value="KZT07379.1"/>
    <property type="molecule type" value="Genomic_DNA"/>
</dbReference>
<dbReference type="GO" id="GO:0051301">
    <property type="term" value="P:cell division"/>
    <property type="evidence" value="ECO:0007669"/>
    <property type="project" value="UniProtKB-KW"/>
</dbReference>
<keyword evidence="7" id="KW-0539">Nucleus</keyword>
<dbReference type="Proteomes" id="UP000076871">
    <property type="component" value="Unassembled WGS sequence"/>
</dbReference>
<dbReference type="GeneID" id="63818221"/>
<keyword evidence="6" id="KW-0995">Kinetochore</keyword>
<keyword evidence="12" id="KW-1185">Reference proteome</keyword>
<evidence type="ECO:0000256" key="10">
    <source>
        <dbReference type="SAM" id="Coils"/>
    </source>
</evidence>
<evidence type="ECO:0000256" key="3">
    <source>
        <dbReference type="ARBA" id="ARBA00022454"/>
    </source>
</evidence>
<evidence type="ECO:0000313" key="12">
    <source>
        <dbReference type="Proteomes" id="UP000076871"/>
    </source>
</evidence>
<evidence type="ECO:0000256" key="4">
    <source>
        <dbReference type="ARBA" id="ARBA00022618"/>
    </source>
</evidence>
<evidence type="ECO:0000256" key="1">
    <source>
        <dbReference type="ARBA" id="ARBA00004123"/>
    </source>
</evidence>
<evidence type="ECO:0000256" key="5">
    <source>
        <dbReference type="ARBA" id="ARBA00022776"/>
    </source>
</evidence>
<accession>A0A165EMM7</accession>
<keyword evidence="4" id="KW-0132">Cell division</keyword>
<dbReference type="Pfam" id="PF03980">
    <property type="entry name" value="Nnf1"/>
    <property type="match status" value="1"/>
</dbReference>
<dbReference type="OrthoDB" id="18453at2759"/>
<dbReference type="PANTHER" id="PTHR15459">
    <property type="entry name" value="POLYAMINE-MODULATED FACTOR 1"/>
    <property type="match status" value="1"/>
</dbReference>
<evidence type="ECO:0000256" key="8">
    <source>
        <dbReference type="ARBA" id="ARBA00023306"/>
    </source>
</evidence>
<dbReference type="AlphaFoldDB" id="A0A165EMM7"/>
<gene>
    <name evidence="11" type="ORF">LAESUDRAFT_108540</name>
</gene>
<reference evidence="11 12" key="1">
    <citation type="journal article" date="2016" name="Mol. Biol. Evol.">
        <title>Comparative Genomics of Early-Diverging Mushroom-Forming Fungi Provides Insights into the Origins of Lignocellulose Decay Capabilities.</title>
        <authorList>
            <person name="Nagy L.G."/>
            <person name="Riley R."/>
            <person name="Tritt A."/>
            <person name="Adam C."/>
            <person name="Daum C."/>
            <person name="Floudas D."/>
            <person name="Sun H."/>
            <person name="Yadav J.S."/>
            <person name="Pangilinan J."/>
            <person name="Larsson K.H."/>
            <person name="Matsuura K."/>
            <person name="Barry K."/>
            <person name="Labutti K."/>
            <person name="Kuo R."/>
            <person name="Ohm R.A."/>
            <person name="Bhattacharya S.S."/>
            <person name="Shirouzu T."/>
            <person name="Yoshinaga Y."/>
            <person name="Martin F.M."/>
            <person name="Grigoriev I.V."/>
            <person name="Hibbett D.S."/>
        </authorList>
    </citation>
    <scope>NUCLEOTIDE SEQUENCE [LARGE SCALE GENOMIC DNA]</scope>
    <source>
        <strain evidence="11 12">93-53</strain>
    </source>
</reference>
<dbReference type="InterPro" id="IPR007128">
    <property type="entry name" value="PMF1/Nnf1"/>
</dbReference>